<sequence length="574" mass="62924">MVPFALPSVARVLLRLLPVLAAAVVAWLALAGQGHADPRDWLTAEEHAWVAQHPVVRVGASATYGPFTYTDEDGRTTGLSVDYARRLSELTGLRFEFQKPQTFAENLAGLGSGDIDMLMSLRETAERAQKVGFTRPYISVPAVLLRRAGDGGGPLQPGEPVAVSRGYAVAAFLKDRYATNPVQVESDDRAVLRRLAGGEIGAAVMDLAGATYLMRSDGIGNLRVVDDIGFAYSLGIGYRHDWPMLGRILDKALLRIGDGERQAIADRWITQDTALMRWQRRALWAIGIALVLVIAGLGLVLLWNRALQRQVRLRGDLLNRELAERMRLQDADRARESAEVTSRTKSEFLSQASHELRTPLNAVLGFSQLLAHDAQRPLDETQRSRVRHIDQAAKHLLALIEDMMMLSRVEANTLTVQALPLQAGPLLRRCVDLAQPAAEAAGVQLQLGLTPDEDSTLPLVQADPIRLEQVLHNLISNAIKYNRRGGWVKVRACVAQRGFRIEVADNGLGLSAEQRSQLFQPFNRLGRVEQPGTGIGLVICKQLMDRMGGRILVDSETGQGSRFTLELPAVPTAA</sequence>
<keyword evidence="7" id="KW-1133">Transmembrane helix</keyword>
<evidence type="ECO:0000313" key="10">
    <source>
        <dbReference type="Proteomes" id="UP000197468"/>
    </source>
</evidence>
<evidence type="ECO:0000259" key="8">
    <source>
        <dbReference type="PROSITE" id="PS50109"/>
    </source>
</evidence>
<feature type="domain" description="Histidine kinase" evidence="8">
    <location>
        <begin position="351"/>
        <end position="571"/>
    </location>
</feature>
<reference evidence="9 10" key="1">
    <citation type="journal article" date="2008" name="Int. J. Syst. Evol. Microbiol.">
        <title>Description of Roseateles aquatilis sp. nov. and Roseateles terrae sp. nov., in the class Betaproteobacteria, and emended description of the genus Roseateles.</title>
        <authorList>
            <person name="Gomila M."/>
            <person name="Bowien B."/>
            <person name="Falsen E."/>
            <person name="Moore E.R."/>
            <person name="Lalucat J."/>
        </authorList>
    </citation>
    <scope>NUCLEOTIDE SEQUENCE [LARGE SCALE GENOMIC DNA]</scope>
    <source>
        <strain evidence="9 10">CCUG 48205</strain>
    </source>
</reference>
<dbReference type="OrthoDB" id="567977at2"/>
<feature type="transmembrane region" description="Helical" evidence="7">
    <location>
        <begin position="12"/>
        <end position="30"/>
    </location>
</feature>
<protein>
    <recommendedName>
        <fullName evidence="2">histidine kinase</fullName>
        <ecNumber evidence="2">2.7.13.3</ecNumber>
    </recommendedName>
</protein>
<dbReference type="InterPro" id="IPR005467">
    <property type="entry name" value="His_kinase_dom"/>
</dbReference>
<dbReference type="Pfam" id="PF00497">
    <property type="entry name" value="SBP_bac_3"/>
    <property type="match status" value="1"/>
</dbReference>
<keyword evidence="4" id="KW-0808">Transferase</keyword>
<dbReference type="Gene3D" id="3.30.565.10">
    <property type="entry name" value="Histidine kinase-like ATPase, C-terminal domain"/>
    <property type="match status" value="1"/>
</dbReference>
<keyword evidence="7" id="KW-0472">Membrane</keyword>
<dbReference type="InterPro" id="IPR003594">
    <property type="entry name" value="HATPase_dom"/>
</dbReference>
<dbReference type="CDD" id="cd00075">
    <property type="entry name" value="HATPase"/>
    <property type="match status" value="1"/>
</dbReference>
<organism evidence="9 10">
    <name type="scientific">Roseateles aquatilis</name>
    <dbReference type="NCBI Taxonomy" id="431061"/>
    <lineage>
        <taxon>Bacteria</taxon>
        <taxon>Pseudomonadati</taxon>
        <taxon>Pseudomonadota</taxon>
        <taxon>Betaproteobacteria</taxon>
        <taxon>Burkholderiales</taxon>
        <taxon>Sphaerotilaceae</taxon>
        <taxon>Roseateles</taxon>
    </lineage>
</organism>
<evidence type="ECO:0000256" key="1">
    <source>
        <dbReference type="ARBA" id="ARBA00000085"/>
    </source>
</evidence>
<dbReference type="RefSeq" id="WP_088382522.1">
    <property type="nucleotide sequence ID" value="NZ_NIOF01000001.1"/>
</dbReference>
<dbReference type="PANTHER" id="PTHR43711">
    <property type="entry name" value="TWO-COMPONENT HISTIDINE KINASE"/>
    <property type="match status" value="1"/>
</dbReference>
<dbReference type="PROSITE" id="PS50109">
    <property type="entry name" value="HIS_KIN"/>
    <property type="match status" value="1"/>
</dbReference>
<dbReference type="SUPFAM" id="SSF53850">
    <property type="entry name" value="Periplasmic binding protein-like II"/>
    <property type="match status" value="1"/>
</dbReference>
<dbReference type="EC" id="2.7.13.3" evidence="2"/>
<evidence type="ECO:0000256" key="3">
    <source>
        <dbReference type="ARBA" id="ARBA00022553"/>
    </source>
</evidence>
<dbReference type="Gene3D" id="3.40.190.10">
    <property type="entry name" value="Periplasmic binding protein-like II"/>
    <property type="match status" value="2"/>
</dbReference>
<dbReference type="SMART" id="SM00387">
    <property type="entry name" value="HATPase_c"/>
    <property type="match status" value="1"/>
</dbReference>
<dbReference type="EMBL" id="NIOF01000001">
    <property type="protein sequence ID" value="OWQ93377.1"/>
    <property type="molecule type" value="Genomic_DNA"/>
</dbReference>
<evidence type="ECO:0000313" key="9">
    <source>
        <dbReference type="EMBL" id="OWQ93377.1"/>
    </source>
</evidence>
<dbReference type="SUPFAM" id="SSF47384">
    <property type="entry name" value="Homodimeric domain of signal transducing histidine kinase"/>
    <property type="match status" value="1"/>
</dbReference>
<keyword evidence="5" id="KW-0418">Kinase</keyword>
<dbReference type="SMART" id="SM00062">
    <property type="entry name" value="PBPb"/>
    <property type="match status" value="1"/>
</dbReference>
<dbReference type="Gene3D" id="1.10.287.130">
    <property type="match status" value="1"/>
</dbReference>
<dbReference type="CDD" id="cd01007">
    <property type="entry name" value="PBP2_BvgS_HisK_like"/>
    <property type="match status" value="1"/>
</dbReference>
<gene>
    <name evidence="9" type="ORF">CDN99_02540</name>
</gene>
<accession>A0A246JL91</accession>
<dbReference type="AlphaFoldDB" id="A0A246JL91"/>
<keyword evidence="3" id="KW-0597">Phosphoprotein</keyword>
<dbReference type="InterPro" id="IPR050736">
    <property type="entry name" value="Sensor_HK_Regulatory"/>
</dbReference>
<dbReference type="InterPro" id="IPR036890">
    <property type="entry name" value="HATPase_C_sf"/>
</dbReference>
<dbReference type="InterPro" id="IPR001638">
    <property type="entry name" value="Solute-binding_3/MltF_N"/>
</dbReference>
<keyword evidence="7" id="KW-0812">Transmembrane</keyword>
<evidence type="ECO:0000256" key="5">
    <source>
        <dbReference type="ARBA" id="ARBA00022777"/>
    </source>
</evidence>
<dbReference type="InterPro" id="IPR003661">
    <property type="entry name" value="HisK_dim/P_dom"/>
</dbReference>
<dbReference type="Proteomes" id="UP000197468">
    <property type="component" value="Unassembled WGS sequence"/>
</dbReference>
<keyword evidence="6" id="KW-0902">Two-component regulatory system</keyword>
<feature type="transmembrane region" description="Helical" evidence="7">
    <location>
        <begin position="282"/>
        <end position="303"/>
    </location>
</feature>
<proteinExistence type="predicted"/>
<dbReference type="SUPFAM" id="SSF55874">
    <property type="entry name" value="ATPase domain of HSP90 chaperone/DNA topoisomerase II/histidine kinase"/>
    <property type="match status" value="1"/>
</dbReference>
<dbReference type="Pfam" id="PF00512">
    <property type="entry name" value="HisKA"/>
    <property type="match status" value="1"/>
</dbReference>
<dbReference type="GO" id="GO:0000155">
    <property type="term" value="F:phosphorelay sensor kinase activity"/>
    <property type="evidence" value="ECO:0007669"/>
    <property type="project" value="InterPro"/>
</dbReference>
<dbReference type="PRINTS" id="PR00344">
    <property type="entry name" value="BCTRLSENSOR"/>
</dbReference>
<dbReference type="CDD" id="cd00082">
    <property type="entry name" value="HisKA"/>
    <property type="match status" value="1"/>
</dbReference>
<keyword evidence="10" id="KW-1185">Reference proteome</keyword>
<comment type="caution">
    <text evidence="9">The sequence shown here is derived from an EMBL/GenBank/DDBJ whole genome shotgun (WGS) entry which is preliminary data.</text>
</comment>
<dbReference type="InterPro" id="IPR004358">
    <property type="entry name" value="Sig_transdc_His_kin-like_C"/>
</dbReference>
<name>A0A246JL91_9BURK</name>
<evidence type="ECO:0000256" key="4">
    <source>
        <dbReference type="ARBA" id="ARBA00022679"/>
    </source>
</evidence>
<dbReference type="PANTHER" id="PTHR43711:SF26">
    <property type="entry name" value="SENSOR HISTIDINE KINASE RCSC"/>
    <property type="match status" value="1"/>
</dbReference>
<comment type="catalytic activity">
    <reaction evidence="1">
        <text>ATP + protein L-histidine = ADP + protein N-phospho-L-histidine.</text>
        <dbReference type="EC" id="2.7.13.3"/>
    </reaction>
</comment>
<evidence type="ECO:0000256" key="2">
    <source>
        <dbReference type="ARBA" id="ARBA00012438"/>
    </source>
</evidence>
<dbReference type="Pfam" id="PF02518">
    <property type="entry name" value="HATPase_c"/>
    <property type="match status" value="1"/>
</dbReference>
<evidence type="ECO:0000256" key="6">
    <source>
        <dbReference type="ARBA" id="ARBA00023012"/>
    </source>
</evidence>
<evidence type="ECO:0000256" key="7">
    <source>
        <dbReference type="SAM" id="Phobius"/>
    </source>
</evidence>
<dbReference type="InterPro" id="IPR036097">
    <property type="entry name" value="HisK_dim/P_sf"/>
</dbReference>
<dbReference type="SMART" id="SM00388">
    <property type="entry name" value="HisKA"/>
    <property type="match status" value="1"/>
</dbReference>